<feature type="transmembrane region" description="Helical" evidence="1">
    <location>
        <begin position="275"/>
        <end position="295"/>
    </location>
</feature>
<feature type="transmembrane region" description="Helical" evidence="1">
    <location>
        <begin position="193"/>
        <end position="213"/>
    </location>
</feature>
<proteinExistence type="predicted"/>
<evidence type="ECO:0000256" key="1">
    <source>
        <dbReference type="SAM" id="Phobius"/>
    </source>
</evidence>
<keyword evidence="1" id="KW-0472">Membrane</keyword>
<protein>
    <submittedName>
        <fullName evidence="2">Uncharacterized protein</fullName>
    </submittedName>
</protein>
<feature type="transmembrane region" description="Helical" evidence="1">
    <location>
        <begin position="65"/>
        <end position="92"/>
    </location>
</feature>
<accession>A0AAV0AQ43</accession>
<keyword evidence="1" id="KW-1133">Transmembrane helix</keyword>
<gene>
    <name evidence="2" type="ORF">PPACK8108_LOCUS6076</name>
</gene>
<evidence type="ECO:0000313" key="3">
    <source>
        <dbReference type="Proteomes" id="UP001153365"/>
    </source>
</evidence>
<comment type="caution">
    <text evidence="2">The sequence shown here is derived from an EMBL/GenBank/DDBJ whole genome shotgun (WGS) entry which is preliminary data.</text>
</comment>
<evidence type="ECO:0000313" key="2">
    <source>
        <dbReference type="EMBL" id="CAH7671307.1"/>
    </source>
</evidence>
<dbReference type="EMBL" id="CALTRL010001167">
    <property type="protein sequence ID" value="CAH7671307.1"/>
    <property type="molecule type" value="Genomic_DNA"/>
</dbReference>
<feature type="transmembrane region" description="Helical" evidence="1">
    <location>
        <begin position="316"/>
        <end position="338"/>
    </location>
</feature>
<feature type="transmembrane region" description="Helical" evidence="1">
    <location>
        <begin position="160"/>
        <end position="181"/>
    </location>
</feature>
<sequence length="388" mass="43351">MKEAVTRQDLNDPKAITENLFKVLSEANPQSNPFLVTAAYLSSLLEQRAPLTAVSIVEDNASPPVWLVVTTSIFLILFVVQVIVAMACLVNLNRLEKFWVIKRSKSGIFVVNTQTLCLMMASLFSICLSFDLIAFLLAIYDVSGADSRVLILSIEWLPCFLAGWFFLWGLGGGIYEVAYSMGSKLASKSFTKFLFNFTFLLLPSSMTISQVILFSSAQYQMLQAIGLSDSIQESLKKDGLKYNPQTFNATTDVLPQVLNLRRIIPNEKELAKFLLWGRAMWIFWALLISTVYLFLSITNRLTSGMSQYDAGAEMAVMILVIGKALLAIIGLVITTKFYRKLLRKSSFKNSTTKGSGTMFGVGMNFHKEIMLVIEGEAVKEIFQKPHNQ</sequence>
<organism evidence="2 3">
    <name type="scientific">Phakopsora pachyrhizi</name>
    <name type="common">Asian soybean rust disease fungus</name>
    <dbReference type="NCBI Taxonomy" id="170000"/>
    <lineage>
        <taxon>Eukaryota</taxon>
        <taxon>Fungi</taxon>
        <taxon>Dikarya</taxon>
        <taxon>Basidiomycota</taxon>
        <taxon>Pucciniomycotina</taxon>
        <taxon>Pucciniomycetes</taxon>
        <taxon>Pucciniales</taxon>
        <taxon>Phakopsoraceae</taxon>
        <taxon>Phakopsora</taxon>
    </lineage>
</organism>
<feature type="transmembrane region" description="Helical" evidence="1">
    <location>
        <begin position="113"/>
        <end position="140"/>
    </location>
</feature>
<name>A0AAV0AQ43_PHAPC</name>
<dbReference type="AlphaFoldDB" id="A0AAV0AQ43"/>
<keyword evidence="3" id="KW-1185">Reference proteome</keyword>
<reference evidence="2" key="1">
    <citation type="submission" date="2022-06" db="EMBL/GenBank/DDBJ databases">
        <authorList>
            <consortium name="SYNGENTA / RWTH Aachen University"/>
        </authorList>
    </citation>
    <scope>NUCLEOTIDE SEQUENCE</scope>
</reference>
<dbReference type="Proteomes" id="UP001153365">
    <property type="component" value="Unassembled WGS sequence"/>
</dbReference>
<keyword evidence="1" id="KW-0812">Transmembrane</keyword>